<sequence>MERIYLNKSPDFLDNQDEYLGKFIKFIFSNDSAYEVARDFCTDKYTIRSPYSDGTASVVAGGYTESSKDGVFGNFLLLQDEITGKRFAIMQRMRFASCVILPDHNVIISPSPSDDDDRALRISMGLLNNISDAPYGSCSFGGIIFGSHGRPYHQIYDQLPLFCEFSKITRGKLLVHRPRSFFSPEDFGFDAGEWHPPNLSYSRRSVSGPLWAFAAAGCIARTTGIAGVCFTAFGLMGFSG</sequence>
<dbReference type="AlphaFoldDB" id="A0A562KDX2"/>
<name>A0A562KDX2_SPHWJ</name>
<dbReference type="EMBL" id="VLKK01000007">
    <property type="protein sequence ID" value="TWH93423.1"/>
    <property type="molecule type" value="Genomic_DNA"/>
</dbReference>
<comment type="caution">
    <text evidence="1">The sequence shown here is derived from an EMBL/GenBank/DDBJ whole genome shotgun (WGS) entry which is preliminary data.</text>
</comment>
<proteinExistence type="predicted"/>
<reference evidence="1 2" key="1">
    <citation type="journal article" date="2015" name="Stand. Genomic Sci.">
        <title>Genomic Encyclopedia of Bacterial and Archaeal Type Strains, Phase III: the genomes of soil and plant-associated and newly described type strains.</title>
        <authorList>
            <person name="Whitman W.B."/>
            <person name="Woyke T."/>
            <person name="Klenk H.P."/>
            <person name="Zhou Y."/>
            <person name="Lilburn T.G."/>
            <person name="Beck B.J."/>
            <person name="De Vos P."/>
            <person name="Vandamme P."/>
            <person name="Eisen J.A."/>
            <person name="Garrity G."/>
            <person name="Hugenholtz P."/>
            <person name="Kyrpides N.C."/>
        </authorList>
    </citation>
    <scope>NUCLEOTIDE SEQUENCE [LARGE SCALE GENOMIC DNA]</scope>
    <source>
        <strain evidence="1 2">CGMCC 1.7748</strain>
    </source>
</reference>
<dbReference type="RefSeq" id="WP_158636662.1">
    <property type="nucleotide sequence ID" value="NZ_VLKK01000007.1"/>
</dbReference>
<accession>A0A562KDX2</accession>
<gene>
    <name evidence="1" type="ORF">IQ35_02330</name>
</gene>
<protein>
    <submittedName>
        <fullName evidence="1">Uncharacterized protein</fullName>
    </submittedName>
</protein>
<organism evidence="1 2">
    <name type="scientific">Sphingobium wenxiniae (strain DSM 21828 / CGMCC 1.7748 / JZ-1)</name>
    <dbReference type="NCBI Taxonomy" id="595605"/>
    <lineage>
        <taxon>Bacteria</taxon>
        <taxon>Pseudomonadati</taxon>
        <taxon>Pseudomonadota</taxon>
        <taxon>Alphaproteobacteria</taxon>
        <taxon>Sphingomonadales</taxon>
        <taxon>Sphingomonadaceae</taxon>
        <taxon>Sphingobium</taxon>
    </lineage>
</organism>
<evidence type="ECO:0000313" key="1">
    <source>
        <dbReference type="EMBL" id="TWH93423.1"/>
    </source>
</evidence>
<dbReference type="Proteomes" id="UP000316624">
    <property type="component" value="Unassembled WGS sequence"/>
</dbReference>
<evidence type="ECO:0000313" key="2">
    <source>
        <dbReference type="Proteomes" id="UP000316624"/>
    </source>
</evidence>
<keyword evidence="2" id="KW-1185">Reference proteome</keyword>